<dbReference type="InterPro" id="IPR032710">
    <property type="entry name" value="NTF2-like_dom_sf"/>
</dbReference>
<reference evidence="2 3" key="1">
    <citation type="submission" date="2021-03" db="EMBL/GenBank/DDBJ databases">
        <title>Microbacterium pauli sp. nov., isolated from microfiltered milk.</title>
        <authorList>
            <person name="Bellassi P."/>
            <person name="Fontana A."/>
            <person name="Callegari M.L."/>
            <person name="Lorenzo M."/>
            <person name="Cappa F."/>
        </authorList>
    </citation>
    <scope>NUCLEOTIDE SEQUENCE [LARGE SCALE GENOMIC DNA]</scope>
    <source>
        <strain evidence="2 3">DSM 18909</strain>
    </source>
</reference>
<dbReference type="EMBL" id="JAFLHG010000013">
    <property type="protein sequence ID" value="MBT8799088.1"/>
    <property type="molecule type" value="Genomic_DNA"/>
</dbReference>
<dbReference type="InterPro" id="IPR037401">
    <property type="entry name" value="SnoaL-like"/>
</dbReference>
<protein>
    <submittedName>
        <fullName evidence="2">Nuclear transport factor 2 family protein</fullName>
    </submittedName>
</protein>
<comment type="caution">
    <text evidence="2">The sequence shown here is derived from an EMBL/GenBank/DDBJ whole genome shotgun (WGS) entry which is preliminary data.</text>
</comment>
<dbReference type="Pfam" id="PF12680">
    <property type="entry name" value="SnoaL_2"/>
    <property type="match status" value="1"/>
</dbReference>
<evidence type="ECO:0000313" key="3">
    <source>
        <dbReference type="Proteomes" id="UP000740605"/>
    </source>
</evidence>
<dbReference type="SUPFAM" id="SSF54427">
    <property type="entry name" value="NTF2-like"/>
    <property type="match status" value="1"/>
</dbReference>
<gene>
    <name evidence="2" type="ORF">J0P97_13565</name>
</gene>
<name>A0ABS5XX12_9MICO</name>
<dbReference type="Proteomes" id="UP000740605">
    <property type="component" value="Unassembled WGS sequence"/>
</dbReference>
<evidence type="ECO:0000313" key="2">
    <source>
        <dbReference type="EMBL" id="MBT8799088.1"/>
    </source>
</evidence>
<accession>A0ABS5XX12</accession>
<keyword evidence="3" id="KW-1185">Reference proteome</keyword>
<sequence>MSETPAVPAPVARFVAAINAADTDAFVAVFADDGFVEDWGTMYAGPAAVRRWAGSDAIGAGAQMTILSASTEGEVTTTRFDWRSRVFTGQSAGIFTLRGDEIVGFVIPSGH</sequence>
<evidence type="ECO:0000259" key="1">
    <source>
        <dbReference type="Pfam" id="PF12680"/>
    </source>
</evidence>
<dbReference type="RefSeq" id="WP_215488317.1">
    <property type="nucleotide sequence ID" value="NZ_BAAAPJ010000001.1"/>
</dbReference>
<feature type="domain" description="SnoaL-like" evidence="1">
    <location>
        <begin position="11"/>
        <end position="103"/>
    </location>
</feature>
<dbReference type="Gene3D" id="3.10.450.50">
    <property type="match status" value="1"/>
</dbReference>
<organism evidence="2 3">
    <name type="scientific">Microbacterium flavum</name>
    <dbReference type="NCBI Taxonomy" id="415216"/>
    <lineage>
        <taxon>Bacteria</taxon>
        <taxon>Bacillati</taxon>
        <taxon>Actinomycetota</taxon>
        <taxon>Actinomycetes</taxon>
        <taxon>Micrococcales</taxon>
        <taxon>Microbacteriaceae</taxon>
        <taxon>Microbacterium</taxon>
    </lineage>
</organism>
<proteinExistence type="predicted"/>